<comment type="caution">
    <text evidence="1">The sequence shown here is derived from an EMBL/GenBank/DDBJ whole genome shotgun (WGS) entry which is preliminary data.</text>
</comment>
<dbReference type="InterPro" id="IPR008257">
    <property type="entry name" value="Pept_M19"/>
</dbReference>
<protein>
    <submittedName>
        <fullName evidence="1">Membrane dipeptidase</fullName>
    </submittedName>
</protein>
<evidence type="ECO:0000313" key="1">
    <source>
        <dbReference type="EMBL" id="TDN78263.1"/>
    </source>
</evidence>
<dbReference type="PROSITE" id="PS51365">
    <property type="entry name" value="RENAL_DIPEPTIDASE_2"/>
    <property type="match status" value="1"/>
</dbReference>
<dbReference type="EMBL" id="SNWD01000018">
    <property type="protein sequence ID" value="TDN78263.1"/>
    <property type="molecule type" value="Genomic_DNA"/>
</dbReference>
<dbReference type="InterPro" id="IPR032466">
    <property type="entry name" value="Metal_Hydrolase"/>
</dbReference>
<sequence length="332" mass="36729">MDINATHREAIIVDGVAPLLQRQKYVDLYKAGGVTCVAPTLSTTENAADAFRAAAGWLGFIDRRPDLLHVRTVDDIARAKREDRLGILFHFQGTSPFEQDLDLVAAFEAVGVRMAMLTYNTRNYVGDGCEEESDAGLSRFGRKLIEALNRTGITVDLTHTGKRTTMEAMEVSTKPVVFSHSNAKALLDVQRNIDDEQARAAARTGGLVAVTLAPYFITVGRKPTIDDFVDHLAHFANLVGCDHVGIGLDYYWGQQPFASDQEADDLWSEFVAAGIWDPATYPRPPHYYPDSLATPAELSGLTAALDRRGFSEVEILKILGANWLRVFRDTWR</sequence>
<dbReference type="AlphaFoldDB" id="A0A4R6FB18"/>
<proteinExistence type="predicted"/>
<keyword evidence="2" id="KW-1185">Reference proteome</keyword>
<gene>
    <name evidence="1" type="ORF">EV664_11822</name>
</gene>
<evidence type="ECO:0000313" key="2">
    <source>
        <dbReference type="Proteomes" id="UP000295493"/>
    </source>
</evidence>
<dbReference type="GO" id="GO:0070573">
    <property type="term" value="F:metallodipeptidase activity"/>
    <property type="evidence" value="ECO:0007669"/>
    <property type="project" value="InterPro"/>
</dbReference>
<dbReference type="RefSeq" id="WP_133497025.1">
    <property type="nucleotide sequence ID" value="NZ_BMLU01000017.1"/>
</dbReference>
<dbReference type="SUPFAM" id="SSF51556">
    <property type="entry name" value="Metallo-dependent hydrolases"/>
    <property type="match status" value="1"/>
</dbReference>
<dbReference type="PANTHER" id="PTHR10443">
    <property type="entry name" value="MICROSOMAL DIPEPTIDASE"/>
    <property type="match status" value="1"/>
</dbReference>
<dbReference type="Proteomes" id="UP000295493">
    <property type="component" value="Unassembled WGS sequence"/>
</dbReference>
<dbReference type="Pfam" id="PF01244">
    <property type="entry name" value="Peptidase_M19"/>
    <property type="match status" value="1"/>
</dbReference>
<dbReference type="GO" id="GO:0006508">
    <property type="term" value="P:proteolysis"/>
    <property type="evidence" value="ECO:0007669"/>
    <property type="project" value="InterPro"/>
</dbReference>
<name>A0A4R6FB18_9SPHN</name>
<dbReference type="OrthoDB" id="9804920at2"/>
<dbReference type="Gene3D" id="3.20.20.140">
    <property type="entry name" value="Metal-dependent hydrolases"/>
    <property type="match status" value="1"/>
</dbReference>
<organism evidence="1 2">
    <name type="scientific">Stakelama pacifica</name>
    <dbReference type="NCBI Taxonomy" id="517720"/>
    <lineage>
        <taxon>Bacteria</taxon>
        <taxon>Pseudomonadati</taxon>
        <taxon>Pseudomonadota</taxon>
        <taxon>Alphaproteobacteria</taxon>
        <taxon>Sphingomonadales</taxon>
        <taxon>Sphingomonadaceae</taxon>
        <taxon>Stakelama</taxon>
    </lineage>
</organism>
<reference evidence="1 2" key="1">
    <citation type="submission" date="2019-03" db="EMBL/GenBank/DDBJ databases">
        <title>Genomic Encyclopedia of Type Strains, Phase IV (KMG-IV): sequencing the most valuable type-strain genomes for metagenomic binning, comparative biology and taxonomic classification.</title>
        <authorList>
            <person name="Goeker M."/>
        </authorList>
    </citation>
    <scope>NUCLEOTIDE SEQUENCE [LARGE SCALE GENOMIC DNA]</scope>
    <source>
        <strain evidence="1 2">DSM 25059</strain>
    </source>
</reference>
<accession>A0A4R6FB18</accession>
<dbReference type="PANTHER" id="PTHR10443:SF12">
    <property type="entry name" value="DIPEPTIDASE"/>
    <property type="match status" value="1"/>
</dbReference>